<dbReference type="EMBL" id="CAAALY010280987">
    <property type="protein sequence ID" value="VEL43390.1"/>
    <property type="molecule type" value="Genomic_DNA"/>
</dbReference>
<dbReference type="Gene3D" id="1.20.1740.10">
    <property type="entry name" value="Amino acid/polyamine transporter I"/>
    <property type="match status" value="1"/>
</dbReference>
<keyword evidence="4 5" id="KW-0472">Membrane</keyword>
<evidence type="ECO:0000256" key="3">
    <source>
        <dbReference type="ARBA" id="ARBA00022989"/>
    </source>
</evidence>
<name>A0A3S5B1T1_9PLAT</name>
<dbReference type="GO" id="GO:0015179">
    <property type="term" value="F:L-amino acid transmembrane transporter activity"/>
    <property type="evidence" value="ECO:0007669"/>
    <property type="project" value="TreeGrafter"/>
</dbReference>
<evidence type="ECO:0000256" key="4">
    <source>
        <dbReference type="ARBA" id="ARBA00023136"/>
    </source>
</evidence>
<evidence type="ECO:0008006" key="8">
    <source>
        <dbReference type="Google" id="ProtNLM"/>
    </source>
</evidence>
<comment type="caution">
    <text evidence="6">The sequence shown here is derived from an EMBL/GenBank/DDBJ whole genome shotgun (WGS) entry which is preliminary data.</text>
</comment>
<evidence type="ECO:0000313" key="6">
    <source>
        <dbReference type="EMBL" id="VEL43390.1"/>
    </source>
</evidence>
<evidence type="ECO:0000313" key="7">
    <source>
        <dbReference type="Proteomes" id="UP000784294"/>
    </source>
</evidence>
<comment type="subcellular location">
    <subcellularLocation>
        <location evidence="1">Membrane</location>
        <topology evidence="1">Multi-pass membrane protein</topology>
    </subcellularLocation>
</comment>
<gene>
    <name evidence="6" type="ORF">PXEA_LOCUS36830</name>
</gene>
<dbReference type="PANTHER" id="PTHR11785">
    <property type="entry name" value="AMINO ACID TRANSPORTER"/>
    <property type="match status" value="1"/>
</dbReference>
<dbReference type="InterPro" id="IPR002293">
    <property type="entry name" value="AA/rel_permease1"/>
</dbReference>
<keyword evidence="7" id="KW-1185">Reference proteome</keyword>
<evidence type="ECO:0000256" key="1">
    <source>
        <dbReference type="ARBA" id="ARBA00004141"/>
    </source>
</evidence>
<reference evidence="6" key="1">
    <citation type="submission" date="2018-11" db="EMBL/GenBank/DDBJ databases">
        <authorList>
            <consortium name="Pathogen Informatics"/>
        </authorList>
    </citation>
    <scope>NUCLEOTIDE SEQUENCE</scope>
</reference>
<organism evidence="6 7">
    <name type="scientific">Protopolystoma xenopodis</name>
    <dbReference type="NCBI Taxonomy" id="117903"/>
    <lineage>
        <taxon>Eukaryota</taxon>
        <taxon>Metazoa</taxon>
        <taxon>Spiralia</taxon>
        <taxon>Lophotrochozoa</taxon>
        <taxon>Platyhelminthes</taxon>
        <taxon>Monogenea</taxon>
        <taxon>Polyopisthocotylea</taxon>
        <taxon>Polystomatidea</taxon>
        <taxon>Polystomatidae</taxon>
        <taxon>Protopolystoma</taxon>
    </lineage>
</organism>
<dbReference type="Proteomes" id="UP000784294">
    <property type="component" value="Unassembled WGS sequence"/>
</dbReference>
<feature type="transmembrane region" description="Helical" evidence="5">
    <location>
        <begin position="37"/>
        <end position="62"/>
    </location>
</feature>
<keyword evidence="2 5" id="KW-0812">Transmembrane</keyword>
<evidence type="ECO:0000256" key="5">
    <source>
        <dbReference type="SAM" id="Phobius"/>
    </source>
</evidence>
<sequence>MAIVFLLGKIGALLLLVAIGNYLNFLTEEIREPAKNLPRAIIISLLTVTVIYLLVNVAYLAVLSPFEMLSSTAVALEFI</sequence>
<dbReference type="AlphaFoldDB" id="A0A3S5B1T1"/>
<dbReference type="InterPro" id="IPR050598">
    <property type="entry name" value="AminoAcid_Transporter"/>
</dbReference>
<dbReference type="GO" id="GO:0016020">
    <property type="term" value="C:membrane"/>
    <property type="evidence" value="ECO:0007669"/>
    <property type="project" value="UniProtKB-SubCell"/>
</dbReference>
<keyword evidence="3 5" id="KW-1133">Transmembrane helix</keyword>
<feature type="transmembrane region" description="Helical" evidence="5">
    <location>
        <begin position="6"/>
        <end position="25"/>
    </location>
</feature>
<accession>A0A3S5B1T1</accession>
<dbReference type="PANTHER" id="PTHR11785:SF528">
    <property type="entry name" value="AMINO ACID TRANSPORTER PROTEIN JHI-21"/>
    <property type="match status" value="1"/>
</dbReference>
<protein>
    <recommendedName>
        <fullName evidence="8">Amino acid permease/ SLC12A domain-containing protein</fullName>
    </recommendedName>
</protein>
<evidence type="ECO:0000256" key="2">
    <source>
        <dbReference type="ARBA" id="ARBA00022692"/>
    </source>
</evidence>
<proteinExistence type="predicted"/>
<dbReference type="Pfam" id="PF13520">
    <property type="entry name" value="AA_permease_2"/>
    <property type="match status" value="1"/>
</dbReference>